<dbReference type="OrthoDB" id="8770617at2"/>
<dbReference type="InterPro" id="IPR050638">
    <property type="entry name" value="AA-Vitamin_Transporters"/>
</dbReference>
<feature type="transmembrane region" description="Helical" evidence="6">
    <location>
        <begin position="57"/>
        <end position="75"/>
    </location>
</feature>
<evidence type="ECO:0000256" key="6">
    <source>
        <dbReference type="SAM" id="Phobius"/>
    </source>
</evidence>
<gene>
    <name evidence="8" type="ORF">HPO_09423</name>
</gene>
<dbReference type="EMBL" id="ARYM01000009">
    <property type="protein sequence ID" value="KCZ98765.1"/>
    <property type="molecule type" value="Genomic_DNA"/>
</dbReference>
<feature type="transmembrane region" description="Helical" evidence="6">
    <location>
        <begin position="285"/>
        <end position="301"/>
    </location>
</feature>
<evidence type="ECO:0000256" key="4">
    <source>
        <dbReference type="ARBA" id="ARBA00022989"/>
    </source>
</evidence>
<dbReference type="eggNOG" id="COG0697">
    <property type="taxonomic scope" value="Bacteria"/>
</dbReference>
<evidence type="ECO:0000256" key="5">
    <source>
        <dbReference type="ARBA" id="ARBA00023136"/>
    </source>
</evidence>
<feature type="domain" description="EamA" evidence="7">
    <location>
        <begin position="168"/>
        <end position="300"/>
    </location>
</feature>
<feature type="transmembrane region" description="Helical" evidence="6">
    <location>
        <begin position="21"/>
        <end position="45"/>
    </location>
</feature>
<feature type="transmembrane region" description="Helical" evidence="6">
    <location>
        <begin position="199"/>
        <end position="218"/>
    </location>
</feature>
<keyword evidence="9" id="KW-1185">Reference proteome</keyword>
<feature type="transmembrane region" description="Helical" evidence="6">
    <location>
        <begin position="87"/>
        <end position="105"/>
    </location>
</feature>
<dbReference type="SUPFAM" id="SSF103481">
    <property type="entry name" value="Multidrug resistance efflux transporter EmrE"/>
    <property type="match status" value="2"/>
</dbReference>
<feature type="transmembrane region" description="Helical" evidence="6">
    <location>
        <begin position="140"/>
        <end position="159"/>
    </location>
</feature>
<sequence>MTQTPLAAAPPSGSLPPARSWLGPLMVLGGGVAIGFAPIGLRIGIQEFGNELGPQAIAMWRYIFATPILFGLVLLIHRRLPRPPNKFIILAGTFFAIDIALWHWALTMTSVSNATFIVNLGNIGVGVVAWLFLKERPGMHWFFAASLAIAGAAALSLGGKALHTGGLKGDLFALGAACFVAGYMMFSKLGRRNLSGIEAIFWLSVVESVVAFIIVNLAGERVLPVTANGFIVPLVLALVAHVMGQGLIVSGLGWTNTAVAGILVLAQPVVAAAIAWKLFDEPLTALQAAGAATILVAVWLAQRERTPRPA</sequence>
<dbReference type="InterPro" id="IPR037185">
    <property type="entry name" value="EmrE-like"/>
</dbReference>
<dbReference type="STRING" id="1280954.HPO_09423"/>
<dbReference type="GO" id="GO:0016020">
    <property type="term" value="C:membrane"/>
    <property type="evidence" value="ECO:0007669"/>
    <property type="project" value="UniProtKB-SubCell"/>
</dbReference>
<keyword evidence="5 6" id="KW-0472">Membrane</keyword>
<feature type="domain" description="EamA" evidence="7">
    <location>
        <begin position="22"/>
        <end position="156"/>
    </location>
</feature>
<evidence type="ECO:0000256" key="2">
    <source>
        <dbReference type="ARBA" id="ARBA00007362"/>
    </source>
</evidence>
<evidence type="ECO:0000256" key="1">
    <source>
        <dbReference type="ARBA" id="ARBA00004141"/>
    </source>
</evidence>
<accession>A0A062VJL4</accession>
<protein>
    <submittedName>
        <fullName evidence="8">Putative transporter</fullName>
    </submittedName>
</protein>
<keyword evidence="3 6" id="KW-0812">Transmembrane</keyword>
<name>A0A062VJL4_9PROT</name>
<dbReference type="PANTHER" id="PTHR32322:SF2">
    <property type="entry name" value="EAMA DOMAIN-CONTAINING PROTEIN"/>
    <property type="match status" value="1"/>
</dbReference>
<feature type="transmembrane region" description="Helical" evidence="6">
    <location>
        <begin position="259"/>
        <end position="279"/>
    </location>
</feature>
<comment type="similarity">
    <text evidence="2">Belongs to the EamA transporter family.</text>
</comment>
<dbReference type="PATRIC" id="fig|1280954.3.peg.1908"/>
<dbReference type="Proteomes" id="UP000027100">
    <property type="component" value="Unassembled WGS sequence"/>
</dbReference>
<comment type="caution">
    <text evidence="8">The sequence shown here is derived from an EMBL/GenBank/DDBJ whole genome shotgun (WGS) entry which is preliminary data.</text>
</comment>
<feature type="transmembrane region" description="Helical" evidence="6">
    <location>
        <begin position="171"/>
        <end position="187"/>
    </location>
</feature>
<dbReference type="InterPro" id="IPR000620">
    <property type="entry name" value="EamA_dom"/>
</dbReference>
<dbReference type="Pfam" id="PF00892">
    <property type="entry name" value="EamA"/>
    <property type="match status" value="2"/>
</dbReference>
<evidence type="ECO:0000313" key="9">
    <source>
        <dbReference type="Proteomes" id="UP000027100"/>
    </source>
</evidence>
<evidence type="ECO:0000259" key="7">
    <source>
        <dbReference type="Pfam" id="PF00892"/>
    </source>
</evidence>
<evidence type="ECO:0000256" key="3">
    <source>
        <dbReference type="ARBA" id="ARBA00022692"/>
    </source>
</evidence>
<reference evidence="8 9" key="1">
    <citation type="journal article" date="2014" name="Antonie Van Leeuwenhoek">
        <title>Hyphomonas beringensis sp. nov. and Hyphomonas chukchiensis sp. nov., isolated from surface seawater of the Bering Sea and Chukchi Sea.</title>
        <authorList>
            <person name="Li C."/>
            <person name="Lai Q."/>
            <person name="Li G."/>
            <person name="Dong C."/>
            <person name="Wang J."/>
            <person name="Liao Y."/>
            <person name="Shao Z."/>
        </authorList>
    </citation>
    <scope>NUCLEOTIDE SEQUENCE [LARGE SCALE GENOMIC DNA]</scope>
    <source>
        <strain evidence="8 9">PS728</strain>
    </source>
</reference>
<organism evidence="8 9">
    <name type="scientific">Hyphomonas polymorpha PS728</name>
    <dbReference type="NCBI Taxonomy" id="1280954"/>
    <lineage>
        <taxon>Bacteria</taxon>
        <taxon>Pseudomonadati</taxon>
        <taxon>Pseudomonadota</taxon>
        <taxon>Alphaproteobacteria</taxon>
        <taxon>Hyphomonadales</taxon>
        <taxon>Hyphomonadaceae</taxon>
        <taxon>Hyphomonas</taxon>
    </lineage>
</organism>
<feature type="transmembrane region" description="Helical" evidence="6">
    <location>
        <begin position="230"/>
        <end position="252"/>
    </location>
</feature>
<dbReference type="RefSeq" id="WP_035597524.1">
    <property type="nucleotide sequence ID" value="NZ_ARYM01000009.1"/>
</dbReference>
<keyword evidence="4 6" id="KW-1133">Transmembrane helix</keyword>
<proteinExistence type="inferred from homology"/>
<dbReference type="PANTHER" id="PTHR32322">
    <property type="entry name" value="INNER MEMBRANE TRANSPORTER"/>
    <property type="match status" value="1"/>
</dbReference>
<feature type="transmembrane region" description="Helical" evidence="6">
    <location>
        <begin position="111"/>
        <end position="133"/>
    </location>
</feature>
<evidence type="ECO:0000313" key="8">
    <source>
        <dbReference type="EMBL" id="KCZ98765.1"/>
    </source>
</evidence>
<dbReference type="AlphaFoldDB" id="A0A062VJL4"/>
<comment type="subcellular location">
    <subcellularLocation>
        <location evidence="1">Membrane</location>
        <topology evidence="1">Multi-pass membrane protein</topology>
    </subcellularLocation>
</comment>